<dbReference type="Pfam" id="PF04198">
    <property type="entry name" value="Sugar-bind"/>
    <property type="match status" value="1"/>
</dbReference>
<comment type="similarity">
    <text evidence="1">Belongs to the SorC transcriptional regulatory family.</text>
</comment>
<evidence type="ECO:0000259" key="5">
    <source>
        <dbReference type="Pfam" id="PF04198"/>
    </source>
</evidence>
<dbReference type="Gene3D" id="1.10.10.60">
    <property type="entry name" value="Homeodomain-like"/>
    <property type="match status" value="1"/>
</dbReference>
<dbReference type="PANTHER" id="PTHR34294">
    <property type="entry name" value="TRANSCRIPTIONAL REGULATOR-RELATED"/>
    <property type="match status" value="1"/>
</dbReference>
<reference evidence="6 7" key="1">
    <citation type="journal article" date="2018" name="Front. Microbiol.">
        <title>Description and Comparative Genomics of Macrococcus caseolyticus subsp. hominis subsp. nov., Macrococcus goetzii sp. nov., Macrococcus epidermidis sp. nov., and Macrococcus bohemicus sp. nov., Novel Macrococci From Human Clinical Material With Virulence Potential and Suspected Uptake of Foreign DNA by Natural Transformation.</title>
        <authorList>
            <person name="Maslanova I."/>
            <person name="Wertheimer Z."/>
            <person name="Sedlacek I."/>
            <person name="Svec P."/>
            <person name="Indrakova A."/>
            <person name="Kovarovic V."/>
            <person name="Schumann P."/>
            <person name="Sproer C."/>
            <person name="Kralova S."/>
            <person name="Sedo O."/>
            <person name="Kristofova L."/>
            <person name="Vrbovska V."/>
            <person name="Fuzik T."/>
            <person name="Petras P."/>
            <person name="Zdrahal Z."/>
            <person name="Ruzickova V."/>
            <person name="Doskar J."/>
            <person name="Pantucek R."/>
        </authorList>
    </citation>
    <scope>NUCLEOTIDE SEQUENCE [LARGE SCALE GENOMIC DNA]</scope>
    <source>
        <strain evidence="6 7">01/688</strain>
    </source>
</reference>
<evidence type="ECO:0000256" key="1">
    <source>
        <dbReference type="ARBA" id="ARBA00010466"/>
    </source>
</evidence>
<keyword evidence="2" id="KW-0805">Transcription regulation</keyword>
<accession>A0A327ZPB2</accession>
<dbReference type="Proteomes" id="UP000249808">
    <property type="component" value="Unassembled WGS sequence"/>
</dbReference>
<evidence type="ECO:0000256" key="4">
    <source>
        <dbReference type="ARBA" id="ARBA00023163"/>
    </source>
</evidence>
<dbReference type="SUPFAM" id="SSF100950">
    <property type="entry name" value="NagB/RpiA/CoA transferase-like"/>
    <property type="match status" value="1"/>
</dbReference>
<comment type="caution">
    <text evidence="6">The sequence shown here is derived from an EMBL/GenBank/DDBJ whole genome shotgun (WGS) entry which is preliminary data.</text>
</comment>
<feature type="domain" description="Sugar-binding" evidence="5">
    <location>
        <begin position="57"/>
        <end position="310"/>
    </location>
</feature>
<evidence type="ECO:0000313" key="7">
    <source>
        <dbReference type="Proteomes" id="UP000249808"/>
    </source>
</evidence>
<gene>
    <name evidence="6" type="ORF">BHU61_10100</name>
</gene>
<dbReference type="EMBL" id="PZJH01000005">
    <property type="protein sequence ID" value="RAK44193.1"/>
    <property type="molecule type" value="Genomic_DNA"/>
</dbReference>
<name>A0A327ZPB2_9STAP</name>
<dbReference type="GO" id="GO:0030246">
    <property type="term" value="F:carbohydrate binding"/>
    <property type="evidence" value="ECO:0007669"/>
    <property type="project" value="InterPro"/>
</dbReference>
<keyword evidence="4" id="KW-0804">Transcription</keyword>
<dbReference type="InterPro" id="IPR007324">
    <property type="entry name" value="Sugar-bd_dom_put"/>
</dbReference>
<dbReference type="InterPro" id="IPR051054">
    <property type="entry name" value="SorC_transcr_regulators"/>
</dbReference>
<dbReference type="GO" id="GO:0003677">
    <property type="term" value="F:DNA binding"/>
    <property type="evidence" value="ECO:0007669"/>
    <property type="project" value="UniProtKB-KW"/>
</dbReference>
<protein>
    <submittedName>
        <fullName evidence="6">Sugar-binding transcriptional regulator</fullName>
    </submittedName>
</protein>
<dbReference type="Gene3D" id="3.40.50.1360">
    <property type="match status" value="1"/>
</dbReference>
<organism evidence="6 7">
    <name type="scientific">Macrococcus epidermidis</name>
    <dbReference type="NCBI Taxonomy" id="1902580"/>
    <lineage>
        <taxon>Bacteria</taxon>
        <taxon>Bacillati</taxon>
        <taxon>Bacillota</taxon>
        <taxon>Bacilli</taxon>
        <taxon>Bacillales</taxon>
        <taxon>Staphylococcaceae</taxon>
        <taxon>Macrococcus</taxon>
    </lineage>
</organism>
<dbReference type="AlphaFoldDB" id="A0A327ZPB2"/>
<dbReference type="PANTHER" id="PTHR34294:SF1">
    <property type="entry name" value="TRANSCRIPTIONAL REGULATOR LSRR"/>
    <property type="match status" value="1"/>
</dbReference>
<sequence>MMEEKIKQCIRIAKMYYEENLGQKAIADELNISRPTVSRQLQFAKDMGIVNITIHDPYEKSEELAELLKEKYNLKHVLIKEVSSDKYEIVLSAIAEAAAEFLHENVKNNDVVGISWGKTMYETANLMKPTNLTGVSTIQLKGGISYSNIKTNSHETLALFAKSFNSIPRDLPVPVIFDNKQVKQLVSEDRHIKGILNMASECDVAIYTTGTVRDEALLFKLGFLSDDEVKRLKHEAVGDICSRFYNKNGRIADVWVDDRTMGVTLDTLKQIPTSILVAGGKHKVEAIRGALAGGIPNVLITDSITAKQLI</sequence>
<dbReference type="InterPro" id="IPR013324">
    <property type="entry name" value="RNA_pol_sigma_r3/r4-like"/>
</dbReference>
<dbReference type="SUPFAM" id="SSF88659">
    <property type="entry name" value="Sigma3 and sigma4 domains of RNA polymerase sigma factors"/>
    <property type="match status" value="1"/>
</dbReference>
<evidence type="ECO:0000313" key="6">
    <source>
        <dbReference type="EMBL" id="RAK44193.1"/>
    </source>
</evidence>
<evidence type="ECO:0000256" key="3">
    <source>
        <dbReference type="ARBA" id="ARBA00023125"/>
    </source>
</evidence>
<dbReference type="InterPro" id="IPR037171">
    <property type="entry name" value="NagB/RpiA_transferase-like"/>
</dbReference>
<proteinExistence type="inferred from homology"/>
<keyword evidence="3" id="KW-0238">DNA-binding</keyword>
<evidence type="ECO:0000256" key="2">
    <source>
        <dbReference type="ARBA" id="ARBA00023015"/>
    </source>
</evidence>
<keyword evidence="7" id="KW-1185">Reference proteome</keyword>